<dbReference type="SUPFAM" id="SSF53474">
    <property type="entry name" value="alpha/beta-Hydrolases"/>
    <property type="match status" value="1"/>
</dbReference>
<dbReference type="EMBL" id="SGPM01000027">
    <property type="protein sequence ID" value="THH32193.1"/>
    <property type="molecule type" value="Genomic_DNA"/>
</dbReference>
<gene>
    <name evidence="1" type="ORF">EUX98_g1988</name>
</gene>
<dbReference type="AlphaFoldDB" id="A0A4V3XJ89"/>
<dbReference type="InterPro" id="IPR029058">
    <property type="entry name" value="AB_hydrolase_fold"/>
</dbReference>
<dbReference type="Proteomes" id="UP000308730">
    <property type="component" value="Unassembled WGS sequence"/>
</dbReference>
<evidence type="ECO:0000313" key="1">
    <source>
        <dbReference type="EMBL" id="THH32193.1"/>
    </source>
</evidence>
<dbReference type="OrthoDB" id="3466517at2759"/>
<sequence>MPLQQSLELVKYGLFAIHDTGAPPDKDDYPTLILLHGYAWHTGIFSRMVPFASKHGIRLVLVNRRDYPGATPFNNEQLKLLKDASFATPEAADALRSHIRNIARDLYDFLGIFIAKERPPKTGGITLAAWSFATVFLTALLAYGSEFPQGDIDITSYLRGVVNYDPPQHALGYPPLDDGYNPLFDVELSPGDRAREFALWVSGYYEHGETSSELNLRHYLSSPHPTLQTMSPEDVQSALYPGPGEPGGSDFIIMNAGIQHGSHTETRLKAYFLSETSTNKWDNVKLRHVWCDQSVWETPWSKFCLEKEFEDGKKAGKKIRPYEIVRMHKANHFIHWDQPERSLLVLLGDNEAAEGP</sequence>
<accession>A0A4V3XJ89</accession>
<name>A0A4V3XJ89_9APHY</name>
<organism evidence="1 2">
    <name type="scientific">Antrodiella citrinella</name>
    <dbReference type="NCBI Taxonomy" id="2447956"/>
    <lineage>
        <taxon>Eukaryota</taxon>
        <taxon>Fungi</taxon>
        <taxon>Dikarya</taxon>
        <taxon>Basidiomycota</taxon>
        <taxon>Agaricomycotina</taxon>
        <taxon>Agaricomycetes</taxon>
        <taxon>Polyporales</taxon>
        <taxon>Steccherinaceae</taxon>
        <taxon>Antrodiella</taxon>
    </lineage>
</organism>
<protein>
    <submittedName>
        <fullName evidence="1">Uncharacterized protein</fullName>
    </submittedName>
</protein>
<dbReference type="Gene3D" id="3.40.50.1820">
    <property type="entry name" value="alpha/beta hydrolase"/>
    <property type="match status" value="1"/>
</dbReference>
<comment type="caution">
    <text evidence="1">The sequence shown here is derived from an EMBL/GenBank/DDBJ whole genome shotgun (WGS) entry which is preliminary data.</text>
</comment>
<keyword evidence="2" id="KW-1185">Reference proteome</keyword>
<reference evidence="1 2" key="1">
    <citation type="submission" date="2019-02" db="EMBL/GenBank/DDBJ databases">
        <title>Genome sequencing of the rare red list fungi Antrodiella citrinella (Flaviporus citrinellus).</title>
        <authorList>
            <person name="Buettner E."/>
            <person name="Kellner H."/>
        </authorList>
    </citation>
    <scope>NUCLEOTIDE SEQUENCE [LARGE SCALE GENOMIC DNA]</scope>
    <source>
        <strain evidence="1 2">DSM 108506</strain>
    </source>
</reference>
<proteinExistence type="predicted"/>
<evidence type="ECO:0000313" key="2">
    <source>
        <dbReference type="Proteomes" id="UP000308730"/>
    </source>
</evidence>